<evidence type="ECO:0008006" key="12">
    <source>
        <dbReference type="Google" id="ProtNLM"/>
    </source>
</evidence>
<sequence length="239" mass="28221">MITIENYKKNLTILYIEDDSITQNKLKNILERYFNKVILASNGEDAFEKIKTEPKIDLIISDINMPKMDGLEFLEELRKTNSKIPFIFITARDEPDKMLKAIQLDIDNYILKPINLQNLLTIINKVADKLYEEFLTLEKKSNIILDKNLFWNENNKTLISNNKEIKLTKKELLFLEILLSNENKTHNIEDIISVLWEDDFLEKDYVSNLKNIISRLRHKVPDLKIENLYGMGYKIKRVI</sequence>
<dbReference type="OrthoDB" id="5514345at2"/>
<keyword evidence="5" id="KW-0804">Transcription</keyword>
<evidence type="ECO:0000256" key="1">
    <source>
        <dbReference type="ARBA" id="ARBA00022553"/>
    </source>
</evidence>
<feature type="domain" description="Response regulatory" evidence="8">
    <location>
        <begin position="12"/>
        <end position="127"/>
    </location>
</feature>
<feature type="domain" description="OmpR/PhoB-type" evidence="9">
    <location>
        <begin position="141"/>
        <end position="237"/>
    </location>
</feature>
<dbReference type="InterPro" id="IPR039420">
    <property type="entry name" value="WalR-like"/>
</dbReference>
<dbReference type="GO" id="GO:0006355">
    <property type="term" value="P:regulation of DNA-templated transcription"/>
    <property type="evidence" value="ECO:0007669"/>
    <property type="project" value="InterPro"/>
</dbReference>
<proteinExistence type="predicted"/>
<dbReference type="InterPro" id="IPR001789">
    <property type="entry name" value="Sig_transdc_resp-reg_receiver"/>
</dbReference>
<dbReference type="InterPro" id="IPR001867">
    <property type="entry name" value="OmpR/PhoB-type_DNA-bd"/>
</dbReference>
<dbReference type="InterPro" id="IPR011006">
    <property type="entry name" value="CheY-like_superfamily"/>
</dbReference>
<evidence type="ECO:0000256" key="6">
    <source>
        <dbReference type="PROSITE-ProRule" id="PRU00169"/>
    </source>
</evidence>
<dbReference type="SMART" id="SM00862">
    <property type="entry name" value="Trans_reg_C"/>
    <property type="match status" value="1"/>
</dbReference>
<feature type="modified residue" description="4-aspartylphosphate" evidence="6">
    <location>
        <position position="62"/>
    </location>
</feature>
<dbReference type="PANTHER" id="PTHR48111">
    <property type="entry name" value="REGULATOR OF RPOS"/>
    <property type="match status" value="1"/>
</dbReference>
<keyword evidence="3" id="KW-0805">Transcription regulation</keyword>
<gene>
    <name evidence="10" type="ORF">B0174_11125</name>
</gene>
<dbReference type="SUPFAM" id="SSF46894">
    <property type="entry name" value="C-terminal effector domain of the bipartite response regulators"/>
    <property type="match status" value="1"/>
</dbReference>
<dbReference type="RefSeq" id="WP_108560921.1">
    <property type="nucleotide sequence ID" value="NZ_MUXE01000022.1"/>
</dbReference>
<organism evidence="10 11">
    <name type="scientific">Arcobacter caeni</name>
    <dbReference type="NCBI Taxonomy" id="1912877"/>
    <lineage>
        <taxon>Bacteria</taxon>
        <taxon>Pseudomonadati</taxon>
        <taxon>Campylobacterota</taxon>
        <taxon>Epsilonproteobacteria</taxon>
        <taxon>Campylobacterales</taxon>
        <taxon>Arcobacteraceae</taxon>
        <taxon>Arcobacter</taxon>
    </lineage>
</organism>
<accession>A0A363CWG4</accession>
<dbReference type="Pfam" id="PF00486">
    <property type="entry name" value="Trans_reg_C"/>
    <property type="match status" value="1"/>
</dbReference>
<keyword evidence="11" id="KW-1185">Reference proteome</keyword>
<dbReference type="SMART" id="SM00448">
    <property type="entry name" value="REC"/>
    <property type="match status" value="1"/>
</dbReference>
<evidence type="ECO:0000313" key="11">
    <source>
        <dbReference type="Proteomes" id="UP000251135"/>
    </source>
</evidence>
<evidence type="ECO:0000256" key="3">
    <source>
        <dbReference type="ARBA" id="ARBA00023015"/>
    </source>
</evidence>
<evidence type="ECO:0000313" key="10">
    <source>
        <dbReference type="EMBL" id="PUE63440.1"/>
    </source>
</evidence>
<dbReference type="EMBL" id="MUXE01000022">
    <property type="protein sequence ID" value="PUE63440.1"/>
    <property type="molecule type" value="Genomic_DNA"/>
</dbReference>
<name>A0A363CWG4_9BACT</name>
<comment type="caution">
    <text evidence="10">The sequence shown here is derived from an EMBL/GenBank/DDBJ whole genome shotgun (WGS) entry which is preliminary data.</text>
</comment>
<evidence type="ECO:0000259" key="9">
    <source>
        <dbReference type="PROSITE" id="PS51755"/>
    </source>
</evidence>
<keyword evidence="2" id="KW-0902">Two-component regulatory system</keyword>
<dbReference type="Proteomes" id="UP000251135">
    <property type="component" value="Unassembled WGS sequence"/>
</dbReference>
<dbReference type="PANTHER" id="PTHR48111:SF1">
    <property type="entry name" value="TWO-COMPONENT RESPONSE REGULATOR ORR33"/>
    <property type="match status" value="1"/>
</dbReference>
<dbReference type="GO" id="GO:0032993">
    <property type="term" value="C:protein-DNA complex"/>
    <property type="evidence" value="ECO:0007669"/>
    <property type="project" value="TreeGrafter"/>
</dbReference>
<evidence type="ECO:0000256" key="2">
    <source>
        <dbReference type="ARBA" id="ARBA00023012"/>
    </source>
</evidence>
<dbReference type="CDD" id="cd00383">
    <property type="entry name" value="trans_reg_C"/>
    <property type="match status" value="1"/>
</dbReference>
<reference evidence="10 11" key="1">
    <citation type="submission" date="2017-02" db="EMBL/GenBank/DDBJ databases">
        <title>Arcobacter caeni sp. nov, a new Arcobacter species isolated from reclaimed water.</title>
        <authorList>
            <person name="Figueras M.J."/>
            <person name="Perez-Cataluna A."/>
            <person name="Salas-Masso N."/>
        </authorList>
    </citation>
    <scope>NUCLEOTIDE SEQUENCE [LARGE SCALE GENOMIC DNA]</scope>
    <source>
        <strain evidence="10 11">RW17-10</strain>
    </source>
</reference>
<dbReference type="GO" id="GO:0005829">
    <property type="term" value="C:cytosol"/>
    <property type="evidence" value="ECO:0007669"/>
    <property type="project" value="TreeGrafter"/>
</dbReference>
<dbReference type="Pfam" id="PF00072">
    <property type="entry name" value="Response_reg"/>
    <property type="match status" value="1"/>
</dbReference>
<keyword evidence="1 6" id="KW-0597">Phosphoprotein</keyword>
<evidence type="ECO:0000256" key="4">
    <source>
        <dbReference type="ARBA" id="ARBA00023125"/>
    </source>
</evidence>
<keyword evidence="4 7" id="KW-0238">DNA-binding</keyword>
<dbReference type="PROSITE" id="PS51755">
    <property type="entry name" value="OMPR_PHOB"/>
    <property type="match status" value="1"/>
</dbReference>
<dbReference type="SUPFAM" id="SSF52172">
    <property type="entry name" value="CheY-like"/>
    <property type="match status" value="1"/>
</dbReference>
<dbReference type="CDD" id="cd00156">
    <property type="entry name" value="REC"/>
    <property type="match status" value="1"/>
</dbReference>
<dbReference type="GO" id="GO:0000156">
    <property type="term" value="F:phosphorelay response regulator activity"/>
    <property type="evidence" value="ECO:0007669"/>
    <property type="project" value="TreeGrafter"/>
</dbReference>
<dbReference type="Gene3D" id="3.40.50.2300">
    <property type="match status" value="1"/>
</dbReference>
<feature type="DNA-binding region" description="OmpR/PhoB-type" evidence="7">
    <location>
        <begin position="141"/>
        <end position="237"/>
    </location>
</feature>
<evidence type="ECO:0000256" key="7">
    <source>
        <dbReference type="PROSITE-ProRule" id="PRU01091"/>
    </source>
</evidence>
<dbReference type="AlphaFoldDB" id="A0A363CWG4"/>
<protein>
    <recommendedName>
        <fullName evidence="12">DNA-binding response regulator</fullName>
    </recommendedName>
</protein>
<dbReference type="GO" id="GO:0000976">
    <property type="term" value="F:transcription cis-regulatory region binding"/>
    <property type="evidence" value="ECO:0007669"/>
    <property type="project" value="TreeGrafter"/>
</dbReference>
<evidence type="ECO:0000259" key="8">
    <source>
        <dbReference type="PROSITE" id="PS50110"/>
    </source>
</evidence>
<dbReference type="Gene3D" id="1.10.10.10">
    <property type="entry name" value="Winged helix-like DNA-binding domain superfamily/Winged helix DNA-binding domain"/>
    <property type="match status" value="1"/>
</dbReference>
<dbReference type="PROSITE" id="PS50110">
    <property type="entry name" value="RESPONSE_REGULATORY"/>
    <property type="match status" value="1"/>
</dbReference>
<dbReference type="InterPro" id="IPR036388">
    <property type="entry name" value="WH-like_DNA-bd_sf"/>
</dbReference>
<evidence type="ECO:0000256" key="5">
    <source>
        <dbReference type="ARBA" id="ARBA00023163"/>
    </source>
</evidence>
<dbReference type="InterPro" id="IPR016032">
    <property type="entry name" value="Sig_transdc_resp-reg_C-effctor"/>
</dbReference>